<accession>G2DAZ5</accession>
<sequence>MQLLGLAVIGALGFVSWDIVSDIKSEIKSEIADSIDKEIKAKRAEITERVAET</sequence>
<dbReference type="AlphaFoldDB" id="G2DAZ5"/>
<comment type="caution">
    <text evidence="1">The sequence shown here is derived from an EMBL/GenBank/DDBJ whole genome shotgun (WGS) entry which is preliminary data.</text>
</comment>
<name>G2DAZ5_9GAMM</name>
<protein>
    <submittedName>
        <fullName evidence="1">Uncharacterized protein</fullName>
    </submittedName>
</protein>
<evidence type="ECO:0000313" key="1">
    <source>
        <dbReference type="EMBL" id="EGV52196.1"/>
    </source>
</evidence>
<gene>
    <name evidence="1" type="ORF">Rifp1Sym_an00180</name>
</gene>
<proteinExistence type="predicted"/>
<keyword evidence="2" id="KW-1185">Reference proteome</keyword>
<organism evidence="1 2">
    <name type="scientific">endosymbiont of Riftia pachyptila</name>
    <name type="common">vent Ph05</name>
    <dbReference type="NCBI Taxonomy" id="1048808"/>
    <lineage>
        <taxon>Bacteria</taxon>
        <taxon>Pseudomonadati</taxon>
        <taxon>Pseudomonadota</taxon>
        <taxon>Gammaproteobacteria</taxon>
        <taxon>sulfur-oxidizing symbionts</taxon>
    </lineage>
</organism>
<dbReference type="Proteomes" id="UP000004491">
    <property type="component" value="Unassembled WGS sequence"/>
</dbReference>
<evidence type="ECO:0000313" key="2">
    <source>
        <dbReference type="Proteomes" id="UP000004491"/>
    </source>
</evidence>
<dbReference type="EMBL" id="AFOC01000014">
    <property type="protein sequence ID" value="EGV52196.1"/>
    <property type="molecule type" value="Genomic_DNA"/>
</dbReference>
<reference evidence="1" key="1">
    <citation type="journal article" date="2011" name="ISME J.">
        <title>The endosymbionts of the deep-sea tubeworms Riftia pachyptila and Tevnia jerichonana share an identical physiology as revealed by proteogenomic analyses.</title>
        <authorList>
            <person name="Gardebrecht A."/>
            <person name="Markert S."/>
            <person name="Felbeck H."/>
            <person name="Thuermer A."/>
            <person name="Albrecht D."/>
            <person name="Wollherr A."/>
            <person name="Kabisch J."/>
            <person name="Lehmann R."/>
            <person name="Daniel R."/>
            <person name="Liesegang H."/>
            <person name="Hecker M."/>
            <person name="Sievert S.M."/>
            <person name="Schweder T."/>
        </authorList>
    </citation>
    <scope>NUCLEOTIDE SEQUENCE [LARGE SCALE GENOMIC DNA]</scope>
</reference>